<sequence length="100" mass="10646">MSLKRINVYADSEDLAIIKEAARRRGVSEAEIIRQGIHLAAMANRVRDEPPLSHTLAGPGRTASRAEVRDAVADAVRRQSGPGSEREPQPGPGPGSEPVA</sequence>
<evidence type="ECO:0000256" key="1">
    <source>
        <dbReference type="SAM" id="MobiDB-lite"/>
    </source>
</evidence>
<reference evidence="3" key="1">
    <citation type="submission" date="2022-10" db="EMBL/GenBank/DDBJ databases">
        <title>The complete genomes of actinobacterial strains from the NBC collection.</title>
        <authorList>
            <person name="Joergensen T.S."/>
            <person name="Alvarez Arevalo M."/>
            <person name="Sterndorff E.B."/>
            <person name="Faurdal D."/>
            <person name="Vuksanovic O."/>
            <person name="Mourched A.-S."/>
            <person name="Charusanti P."/>
            <person name="Shaw S."/>
            <person name="Blin K."/>
            <person name="Weber T."/>
        </authorList>
    </citation>
    <scope>NUCLEOTIDE SEQUENCE</scope>
    <source>
        <strain evidence="3">NBC_00302</strain>
    </source>
</reference>
<keyword evidence="4" id="KW-1185">Reference proteome</keyword>
<name>A0ABZ1R074_9ACTN</name>
<dbReference type="EMBL" id="CP108038">
    <property type="protein sequence ID" value="WUN88165.1"/>
    <property type="molecule type" value="Genomic_DNA"/>
</dbReference>
<feature type="compositionally biased region" description="Pro residues" evidence="1">
    <location>
        <begin position="89"/>
        <end position="100"/>
    </location>
</feature>
<feature type="region of interest" description="Disordered" evidence="1">
    <location>
        <begin position="50"/>
        <end position="100"/>
    </location>
</feature>
<dbReference type="RefSeq" id="WP_150471977.1">
    <property type="nucleotide sequence ID" value="NZ_CP108038.1"/>
</dbReference>
<dbReference type="InterPro" id="IPR002145">
    <property type="entry name" value="CopG"/>
</dbReference>
<organism evidence="3 4">
    <name type="scientific">Streptomyces bobili</name>
    <dbReference type="NCBI Taxonomy" id="67280"/>
    <lineage>
        <taxon>Bacteria</taxon>
        <taxon>Bacillati</taxon>
        <taxon>Actinomycetota</taxon>
        <taxon>Actinomycetes</taxon>
        <taxon>Kitasatosporales</taxon>
        <taxon>Streptomycetaceae</taxon>
        <taxon>Streptomyces</taxon>
    </lineage>
</organism>
<evidence type="ECO:0000313" key="3">
    <source>
        <dbReference type="EMBL" id="WUN88165.1"/>
    </source>
</evidence>
<feature type="domain" description="Ribbon-helix-helix protein CopG" evidence="2">
    <location>
        <begin position="4"/>
        <end position="37"/>
    </location>
</feature>
<gene>
    <name evidence="3" type="ORF">OHT53_19700</name>
</gene>
<proteinExistence type="predicted"/>
<dbReference type="GeneID" id="93763243"/>
<dbReference type="CDD" id="cd21631">
    <property type="entry name" value="RHH_CopG_NikR-like"/>
    <property type="match status" value="1"/>
</dbReference>
<dbReference type="Proteomes" id="UP001432071">
    <property type="component" value="Chromosome"/>
</dbReference>
<dbReference type="Pfam" id="PF01402">
    <property type="entry name" value="RHH_1"/>
    <property type="match status" value="1"/>
</dbReference>
<feature type="compositionally biased region" description="Basic and acidic residues" evidence="1">
    <location>
        <begin position="64"/>
        <end position="77"/>
    </location>
</feature>
<evidence type="ECO:0000313" key="4">
    <source>
        <dbReference type="Proteomes" id="UP001432071"/>
    </source>
</evidence>
<protein>
    <submittedName>
        <fullName evidence="3">Ribbon-helix-helix domain-containing protein</fullName>
    </submittedName>
</protein>
<evidence type="ECO:0000259" key="2">
    <source>
        <dbReference type="Pfam" id="PF01402"/>
    </source>
</evidence>
<accession>A0ABZ1R074</accession>